<dbReference type="EMBL" id="FTOT01000001">
    <property type="protein sequence ID" value="SIS63992.1"/>
    <property type="molecule type" value="Genomic_DNA"/>
</dbReference>
<sequence>MSVTQRILASWRRPQAVVRELLAAGQREDRALVILMVACLIIFVAQWPALSRAAYLDESVPLDARLGGALMGTLFLLPPLAYGLAAISHLVARVMGGQGTWYGARLALFWSLLVIAPLMLLQGLVLGFVGPGPGASAMGLIVLAGFLFQWVNAMIAAEASRGETGQ</sequence>
<reference evidence="2 3" key="1">
    <citation type="submission" date="2017-01" db="EMBL/GenBank/DDBJ databases">
        <authorList>
            <person name="Mah S.A."/>
            <person name="Swanson W.J."/>
            <person name="Moy G.W."/>
            <person name="Vacquier V.D."/>
        </authorList>
    </citation>
    <scope>NUCLEOTIDE SEQUENCE [LARGE SCALE GENOMIC DNA]</scope>
    <source>
        <strain evidence="2 3">DSM 26375</strain>
    </source>
</reference>
<keyword evidence="1" id="KW-0472">Membrane</keyword>
<dbReference type="STRING" id="1086013.SAMN05421774_101620"/>
<protein>
    <recommendedName>
        <fullName evidence="4">Yip1 domain-containing protein</fullName>
    </recommendedName>
</protein>
<keyword evidence="1" id="KW-0812">Transmembrane</keyword>
<evidence type="ECO:0000313" key="3">
    <source>
        <dbReference type="Proteomes" id="UP000186141"/>
    </source>
</evidence>
<feature type="transmembrane region" description="Helical" evidence="1">
    <location>
        <begin position="135"/>
        <end position="157"/>
    </location>
</feature>
<dbReference type="AlphaFoldDB" id="A0A1N7KQR7"/>
<organism evidence="2 3">
    <name type="scientific">Gemmobacter megaterium</name>
    <dbReference type="NCBI Taxonomy" id="1086013"/>
    <lineage>
        <taxon>Bacteria</taxon>
        <taxon>Pseudomonadati</taxon>
        <taxon>Pseudomonadota</taxon>
        <taxon>Alphaproteobacteria</taxon>
        <taxon>Rhodobacterales</taxon>
        <taxon>Paracoccaceae</taxon>
        <taxon>Gemmobacter</taxon>
    </lineage>
</organism>
<evidence type="ECO:0000256" key="1">
    <source>
        <dbReference type="SAM" id="Phobius"/>
    </source>
</evidence>
<keyword evidence="1" id="KW-1133">Transmembrane helix</keyword>
<evidence type="ECO:0000313" key="2">
    <source>
        <dbReference type="EMBL" id="SIS63992.1"/>
    </source>
</evidence>
<keyword evidence="3" id="KW-1185">Reference proteome</keyword>
<dbReference type="OrthoDB" id="7771437at2"/>
<proteinExistence type="predicted"/>
<feature type="transmembrane region" description="Helical" evidence="1">
    <location>
        <begin position="31"/>
        <end position="49"/>
    </location>
</feature>
<feature type="transmembrane region" description="Helical" evidence="1">
    <location>
        <begin position="69"/>
        <end position="92"/>
    </location>
</feature>
<gene>
    <name evidence="2" type="ORF">SAMN05421774_101620</name>
</gene>
<evidence type="ECO:0008006" key="4">
    <source>
        <dbReference type="Google" id="ProtNLM"/>
    </source>
</evidence>
<name>A0A1N7KQR7_9RHOB</name>
<accession>A0A1N7KQR7</accession>
<dbReference type="RefSeq" id="WP_076529202.1">
    <property type="nucleotide sequence ID" value="NZ_BMEH01000001.1"/>
</dbReference>
<feature type="transmembrane region" description="Helical" evidence="1">
    <location>
        <begin position="104"/>
        <end position="129"/>
    </location>
</feature>
<dbReference type="Proteomes" id="UP000186141">
    <property type="component" value="Unassembled WGS sequence"/>
</dbReference>